<feature type="chain" id="PRO_5023097872" evidence="1">
    <location>
        <begin position="34"/>
        <end position="107"/>
    </location>
</feature>
<reference evidence="2 3" key="1">
    <citation type="submission" date="2019-05" db="EMBL/GenBank/DDBJ databases">
        <title>Another draft genome of Portunus trituberculatus and its Hox gene families provides insights of decapod evolution.</title>
        <authorList>
            <person name="Jeong J.-H."/>
            <person name="Song I."/>
            <person name="Kim S."/>
            <person name="Choi T."/>
            <person name="Kim D."/>
            <person name="Ryu S."/>
            <person name="Kim W."/>
        </authorList>
    </citation>
    <scope>NUCLEOTIDE SEQUENCE [LARGE SCALE GENOMIC DNA]</scope>
    <source>
        <tissue evidence="2">Muscle</tissue>
    </source>
</reference>
<sequence>MNSAPLCINGCENRRSSLTSVLVKLLCALPCCATSATAPPSSTSSSPLLHACPTHYTLSALPSPISPLPSPSLSLRPAVLDANTPTSFFFLDSFPPPSSYTLLSSVY</sequence>
<comment type="caution">
    <text evidence="2">The sequence shown here is derived from an EMBL/GenBank/DDBJ whole genome shotgun (WGS) entry which is preliminary data.</text>
</comment>
<evidence type="ECO:0000313" key="3">
    <source>
        <dbReference type="Proteomes" id="UP000324222"/>
    </source>
</evidence>
<dbReference type="AlphaFoldDB" id="A0A5B7KL46"/>
<dbReference type="Proteomes" id="UP000324222">
    <property type="component" value="Unassembled WGS sequence"/>
</dbReference>
<dbReference type="EMBL" id="VSRR010149394">
    <property type="protein sequence ID" value="MPD06098.1"/>
    <property type="molecule type" value="Genomic_DNA"/>
</dbReference>
<proteinExistence type="predicted"/>
<keyword evidence="3" id="KW-1185">Reference proteome</keyword>
<protein>
    <submittedName>
        <fullName evidence="2">Uncharacterized protein</fullName>
    </submittedName>
</protein>
<evidence type="ECO:0000313" key="2">
    <source>
        <dbReference type="EMBL" id="MPD06098.1"/>
    </source>
</evidence>
<feature type="signal peptide" evidence="1">
    <location>
        <begin position="1"/>
        <end position="33"/>
    </location>
</feature>
<accession>A0A5B7KL46</accession>
<keyword evidence="1" id="KW-0732">Signal</keyword>
<gene>
    <name evidence="2" type="ORF">E2C01_101885</name>
</gene>
<name>A0A5B7KL46_PORTR</name>
<evidence type="ECO:0000256" key="1">
    <source>
        <dbReference type="SAM" id="SignalP"/>
    </source>
</evidence>
<organism evidence="2 3">
    <name type="scientific">Portunus trituberculatus</name>
    <name type="common">Swimming crab</name>
    <name type="synonym">Neptunus trituberculatus</name>
    <dbReference type="NCBI Taxonomy" id="210409"/>
    <lineage>
        <taxon>Eukaryota</taxon>
        <taxon>Metazoa</taxon>
        <taxon>Ecdysozoa</taxon>
        <taxon>Arthropoda</taxon>
        <taxon>Crustacea</taxon>
        <taxon>Multicrustacea</taxon>
        <taxon>Malacostraca</taxon>
        <taxon>Eumalacostraca</taxon>
        <taxon>Eucarida</taxon>
        <taxon>Decapoda</taxon>
        <taxon>Pleocyemata</taxon>
        <taxon>Brachyura</taxon>
        <taxon>Eubrachyura</taxon>
        <taxon>Portunoidea</taxon>
        <taxon>Portunidae</taxon>
        <taxon>Portuninae</taxon>
        <taxon>Portunus</taxon>
    </lineage>
</organism>